<dbReference type="GO" id="GO:0046920">
    <property type="term" value="F:alpha-(1-&gt;3)-fucosyltransferase activity"/>
    <property type="evidence" value="ECO:0007669"/>
    <property type="project" value="TreeGrafter"/>
</dbReference>
<evidence type="ECO:0000256" key="3">
    <source>
        <dbReference type="ARBA" id="ARBA00008919"/>
    </source>
</evidence>
<feature type="domain" description="Fucosyltransferase C-terminal" evidence="12">
    <location>
        <begin position="31"/>
        <end position="218"/>
    </location>
</feature>
<evidence type="ECO:0000256" key="6">
    <source>
        <dbReference type="ARBA" id="ARBA00022692"/>
    </source>
</evidence>
<dbReference type="UniPathway" id="UPA00378"/>
<evidence type="ECO:0000259" key="12">
    <source>
        <dbReference type="Pfam" id="PF00852"/>
    </source>
</evidence>
<comment type="subcellular location">
    <subcellularLocation>
        <location evidence="1 11">Golgi apparatus</location>
        <location evidence="1 11">Golgi stack membrane</location>
        <topology evidence="1 11">Single-pass type II membrane protein</topology>
    </subcellularLocation>
</comment>
<evidence type="ECO:0000256" key="11">
    <source>
        <dbReference type="RuleBase" id="RU003832"/>
    </source>
</evidence>
<gene>
    <name evidence="13" type="ORF">HCN44_002873</name>
</gene>
<evidence type="ECO:0000256" key="7">
    <source>
        <dbReference type="ARBA" id="ARBA00022968"/>
    </source>
</evidence>
<dbReference type="SUPFAM" id="SSF53756">
    <property type="entry name" value="UDP-Glycosyltransferase/glycogen phosphorylase"/>
    <property type="match status" value="1"/>
</dbReference>
<dbReference type="InterPro" id="IPR038577">
    <property type="entry name" value="GT10-like_C_sf"/>
</dbReference>
<dbReference type="PANTHER" id="PTHR11929">
    <property type="entry name" value="ALPHA- 1,3 -FUCOSYLTRANSFERASE"/>
    <property type="match status" value="1"/>
</dbReference>
<keyword evidence="8" id="KW-1133">Transmembrane helix</keyword>
<dbReference type="PANTHER" id="PTHR11929:SF194">
    <property type="entry name" value="ALPHA-(1,3)-FUCOSYLTRANSFERASE 10"/>
    <property type="match status" value="1"/>
</dbReference>
<evidence type="ECO:0000256" key="5">
    <source>
        <dbReference type="ARBA" id="ARBA00022679"/>
    </source>
</evidence>
<sequence length="280" mass="33190">MYLTNIKHLTDTKYYRSVEEKNKLIDQGLASVVYIQSNCDTVNDRDSYISELMKYIKIDSYGSCLNNKKLPDNLKYNYIDNLDSHEFKMFVGQYKFTLAFENAVCHDYISEKLWRPLVVGSVPIYYGSPSFKDWLPNNHSAISVNDFSGPKQLAEFINYLSINDDQYKEYLSHKLLKNSIKNSKIINKFIKKSEIIFYDYVKLFECSVCEKLYDNKYQTLNIDHYNCPKPKSIFNNNTVLKNWWIDSWNYEKCLAKLMHKYVLNNSSINYDKFNNDKQKC</sequence>
<evidence type="ECO:0000256" key="1">
    <source>
        <dbReference type="ARBA" id="ARBA00004447"/>
    </source>
</evidence>
<dbReference type="FunFam" id="3.40.50.11660:FF:000002">
    <property type="entry name" value="Alpha-(1,3)-fucosyltransferase"/>
    <property type="match status" value="1"/>
</dbReference>
<evidence type="ECO:0000256" key="4">
    <source>
        <dbReference type="ARBA" id="ARBA00022676"/>
    </source>
</evidence>
<keyword evidence="14" id="KW-1185">Reference proteome</keyword>
<accession>A0A834XSD4</accession>
<dbReference type="OrthoDB" id="9993460at2759"/>
<dbReference type="Gene3D" id="3.40.50.11660">
    <property type="entry name" value="Glycosyl transferase family 10, C-terminal domain"/>
    <property type="match status" value="1"/>
</dbReference>
<dbReference type="Proteomes" id="UP000639338">
    <property type="component" value="Unassembled WGS sequence"/>
</dbReference>
<keyword evidence="11" id="KW-0333">Golgi apparatus</keyword>
<organism evidence="13 14">
    <name type="scientific">Aphidius gifuensis</name>
    <name type="common">Parasitoid wasp</name>
    <dbReference type="NCBI Taxonomy" id="684658"/>
    <lineage>
        <taxon>Eukaryota</taxon>
        <taxon>Metazoa</taxon>
        <taxon>Ecdysozoa</taxon>
        <taxon>Arthropoda</taxon>
        <taxon>Hexapoda</taxon>
        <taxon>Insecta</taxon>
        <taxon>Pterygota</taxon>
        <taxon>Neoptera</taxon>
        <taxon>Endopterygota</taxon>
        <taxon>Hymenoptera</taxon>
        <taxon>Apocrita</taxon>
        <taxon>Ichneumonoidea</taxon>
        <taxon>Braconidae</taxon>
        <taxon>Aphidiinae</taxon>
        <taxon>Aphidius</taxon>
    </lineage>
</organism>
<protein>
    <recommendedName>
        <fullName evidence="11">Fucosyltransferase</fullName>
        <ecNumber evidence="11">2.4.1.-</ecNumber>
    </recommendedName>
</protein>
<dbReference type="EC" id="2.4.1.-" evidence="11"/>
<keyword evidence="6 11" id="KW-0812">Transmembrane</keyword>
<evidence type="ECO:0000313" key="14">
    <source>
        <dbReference type="Proteomes" id="UP000639338"/>
    </source>
</evidence>
<keyword evidence="7" id="KW-0735">Signal-anchor</keyword>
<comment type="caution">
    <text evidence="13">The sequence shown here is derived from an EMBL/GenBank/DDBJ whole genome shotgun (WGS) entry which is preliminary data.</text>
</comment>
<evidence type="ECO:0000256" key="9">
    <source>
        <dbReference type="ARBA" id="ARBA00023136"/>
    </source>
</evidence>
<dbReference type="InterPro" id="IPR055270">
    <property type="entry name" value="Glyco_tran_10_C"/>
</dbReference>
<dbReference type="EMBL" id="JACMRX010000004">
    <property type="protein sequence ID" value="KAF7991311.1"/>
    <property type="molecule type" value="Genomic_DNA"/>
</dbReference>
<keyword evidence="9" id="KW-0472">Membrane</keyword>
<evidence type="ECO:0000256" key="2">
    <source>
        <dbReference type="ARBA" id="ARBA00004922"/>
    </source>
</evidence>
<keyword evidence="5 11" id="KW-0808">Transferase</keyword>
<dbReference type="AlphaFoldDB" id="A0A834XSD4"/>
<dbReference type="Pfam" id="PF00852">
    <property type="entry name" value="Glyco_transf_10"/>
    <property type="match status" value="1"/>
</dbReference>
<dbReference type="InterPro" id="IPR001503">
    <property type="entry name" value="Glyco_trans_10"/>
</dbReference>
<evidence type="ECO:0000313" key="13">
    <source>
        <dbReference type="EMBL" id="KAF7991311.1"/>
    </source>
</evidence>
<dbReference type="GO" id="GO:0032580">
    <property type="term" value="C:Golgi cisterna membrane"/>
    <property type="evidence" value="ECO:0007669"/>
    <property type="project" value="UniProtKB-SubCell"/>
</dbReference>
<comment type="pathway">
    <text evidence="2">Protein modification; protein glycosylation.</text>
</comment>
<reference evidence="13 14" key="1">
    <citation type="submission" date="2020-08" db="EMBL/GenBank/DDBJ databases">
        <title>Aphidius gifuensis genome sequencing and assembly.</title>
        <authorList>
            <person name="Du Z."/>
        </authorList>
    </citation>
    <scope>NUCLEOTIDE SEQUENCE [LARGE SCALE GENOMIC DNA]</scope>
    <source>
        <strain evidence="13">YNYX2018</strain>
        <tissue evidence="13">Adults</tissue>
    </source>
</reference>
<proteinExistence type="inferred from homology"/>
<evidence type="ECO:0000256" key="10">
    <source>
        <dbReference type="ARBA" id="ARBA00023180"/>
    </source>
</evidence>
<keyword evidence="4 11" id="KW-0328">Glycosyltransferase</keyword>
<name>A0A834XSD4_APHGI</name>
<evidence type="ECO:0000256" key="8">
    <source>
        <dbReference type="ARBA" id="ARBA00022989"/>
    </source>
</evidence>
<keyword evidence="10" id="KW-0325">Glycoprotein</keyword>
<comment type="similarity">
    <text evidence="3 11">Belongs to the glycosyltransferase 10 family.</text>
</comment>